<dbReference type="PANTHER" id="PTHR23355">
    <property type="entry name" value="RIBONUCLEASE"/>
    <property type="match status" value="1"/>
</dbReference>
<evidence type="ECO:0000313" key="3">
    <source>
        <dbReference type="EMBL" id="ETW62689.1"/>
    </source>
</evidence>
<gene>
    <name evidence="3" type="ORF">PFMC_01424</name>
</gene>
<dbReference type="GO" id="GO:0003723">
    <property type="term" value="F:RNA binding"/>
    <property type="evidence" value="ECO:0007669"/>
    <property type="project" value="InterPro"/>
</dbReference>
<accession>A0A024XB28</accession>
<dbReference type="SMART" id="SM00955">
    <property type="entry name" value="RNB"/>
    <property type="match status" value="1"/>
</dbReference>
<reference evidence="3 4" key="1">
    <citation type="submission" date="2013-02" db="EMBL/GenBank/DDBJ databases">
        <title>The Genome Annotation of Plasmodium falciparum CAMP/Malaysia.</title>
        <authorList>
            <consortium name="The Broad Institute Genome Sequencing Platform"/>
            <consortium name="The Broad Institute Genome Sequencing Center for Infectious Disease"/>
            <person name="Neafsey D."/>
            <person name="Hoffman S."/>
            <person name="Volkman S."/>
            <person name="Rosenthal P."/>
            <person name="Walker B."/>
            <person name="Young S.K."/>
            <person name="Zeng Q."/>
            <person name="Gargeya S."/>
            <person name="Fitzgerald M."/>
            <person name="Haas B."/>
            <person name="Abouelleil A."/>
            <person name="Allen A.W."/>
            <person name="Alvarado L."/>
            <person name="Arachchi H.M."/>
            <person name="Berlin A.M."/>
            <person name="Chapman S.B."/>
            <person name="Gainer-Dewar J."/>
            <person name="Goldberg J."/>
            <person name="Griggs A."/>
            <person name="Gujja S."/>
            <person name="Hansen M."/>
            <person name="Howarth C."/>
            <person name="Imamovic A."/>
            <person name="Ireland A."/>
            <person name="Larimer J."/>
            <person name="McCowan C."/>
            <person name="Murphy C."/>
            <person name="Pearson M."/>
            <person name="Poon T.W."/>
            <person name="Priest M."/>
            <person name="Roberts A."/>
            <person name="Saif S."/>
            <person name="Shea T."/>
            <person name="Sisk P."/>
            <person name="Sykes S."/>
            <person name="Wortman J."/>
            <person name="Nusbaum C."/>
            <person name="Birren B."/>
        </authorList>
    </citation>
    <scope>NUCLEOTIDE SEQUENCE [LARGE SCALE GENOMIC DNA]</scope>
    <source>
        <strain evidence="3 4">CAMP/Malaysia</strain>
    </source>
</reference>
<proteinExistence type="predicted"/>
<dbReference type="PANTHER" id="PTHR23355:SF9">
    <property type="entry name" value="DIS3-LIKE EXONUCLEASE 2"/>
    <property type="match status" value="1"/>
</dbReference>
<reference evidence="3 4" key="2">
    <citation type="submission" date="2013-02" db="EMBL/GenBank/DDBJ databases">
        <title>The Genome Sequence of Plasmodium falciparum CAMP/Malaysia.</title>
        <authorList>
            <consortium name="The Broad Institute Genome Sequencing Platform"/>
            <consortium name="The Broad Institute Genome Sequencing Center for Infectious Disease"/>
            <person name="Neafsey D."/>
            <person name="Cheeseman I."/>
            <person name="Volkman S."/>
            <person name="Adams J."/>
            <person name="Walker B."/>
            <person name="Young S.K."/>
            <person name="Zeng Q."/>
            <person name="Gargeya S."/>
            <person name="Fitzgerald M."/>
            <person name="Haas B."/>
            <person name="Abouelleil A."/>
            <person name="Alvarado L."/>
            <person name="Arachchi H.M."/>
            <person name="Berlin A.M."/>
            <person name="Chapman S.B."/>
            <person name="Dewar J."/>
            <person name="Goldberg J."/>
            <person name="Griggs A."/>
            <person name="Gujja S."/>
            <person name="Hansen M."/>
            <person name="Howarth C."/>
            <person name="Imamovic A."/>
            <person name="Larimer J."/>
            <person name="McCowan C."/>
            <person name="Murphy C."/>
            <person name="Neiman D."/>
            <person name="Pearson M."/>
            <person name="Priest M."/>
            <person name="Roberts A."/>
            <person name="Saif S."/>
            <person name="Shea T."/>
            <person name="Sisk P."/>
            <person name="Sykes S."/>
            <person name="Wortman J."/>
            <person name="Nusbaum C."/>
            <person name="Birren B."/>
        </authorList>
    </citation>
    <scope>NUCLEOTIDE SEQUENCE [LARGE SCALE GENOMIC DNA]</scope>
    <source>
        <strain evidence="3 4">CAMP/Malaysia</strain>
    </source>
</reference>
<protein>
    <recommendedName>
        <fullName evidence="2">RNB domain-containing protein</fullName>
    </recommendedName>
</protein>
<feature type="region of interest" description="Disordered" evidence="1">
    <location>
        <begin position="16"/>
        <end position="55"/>
    </location>
</feature>
<feature type="non-terminal residue" evidence="3">
    <location>
        <position position="766"/>
    </location>
</feature>
<dbReference type="InterPro" id="IPR050180">
    <property type="entry name" value="RNR_Ribonuclease"/>
</dbReference>
<dbReference type="Proteomes" id="UP000030694">
    <property type="component" value="Unassembled WGS sequence"/>
</dbReference>
<feature type="compositionally biased region" description="Basic residues" evidence="1">
    <location>
        <begin position="33"/>
        <end position="48"/>
    </location>
</feature>
<dbReference type="GO" id="GO:0000932">
    <property type="term" value="C:P-body"/>
    <property type="evidence" value="ECO:0007669"/>
    <property type="project" value="TreeGrafter"/>
</dbReference>
<dbReference type="OrthoDB" id="372421at2759"/>
<dbReference type="SUPFAM" id="SSF50249">
    <property type="entry name" value="Nucleic acid-binding proteins"/>
    <property type="match status" value="2"/>
</dbReference>
<dbReference type="InterPro" id="IPR001900">
    <property type="entry name" value="RNase_II/R"/>
</dbReference>
<feature type="compositionally biased region" description="Basic and acidic residues" evidence="1">
    <location>
        <begin position="16"/>
        <end position="32"/>
    </location>
</feature>
<evidence type="ECO:0000259" key="2">
    <source>
        <dbReference type="SMART" id="SM00955"/>
    </source>
</evidence>
<dbReference type="PROSITE" id="PS01175">
    <property type="entry name" value="RIBONUCLEASE_II"/>
    <property type="match status" value="1"/>
</dbReference>
<evidence type="ECO:0000313" key="4">
    <source>
        <dbReference type="Proteomes" id="UP000030694"/>
    </source>
</evidence>
<dbReference type="InterPro" id="IPR022966">
    <property type="entry name" value="RNase_II/R_CS"/>
</dbReference>
<feature type="domain" description="RNB" evidence="2">
    <location>
        <begin position="86"/>
        <end position="690"/>
    </location>
</feature>
<evidence type="ECO:0000256" key="1">
    <source>
        <dbReference type="SAM" id="MobiDB-lite"/>
    </source>
</evidence>
<dbReference type="OMA" id="VDCEIIT"/>
<dbReference type="GO" id="GO:0006402">
    <property type="term" value="P:mRNA catabolic process"/>
    <property type="evidence" value="ECO:0007669"/>
    <property type="project" value="TreeGrafter"/>
</dbReference>
<dbReference type="InterPro" id="IPR012340">
    <property type="entry name" value="NA-bd_OB-fold"/>
</dbReference>
<dbReference type="AlphaFoldDB" id="A0A024XB28"/>
<dbReference type="EMBL" id="KI927492">
    <property type="protein sequence ID" value="ETW62689.1"/>
    <property type="molecule type" value="Genomic_DNA"/>
</dbReference>
<name>A0A024XB28_PLAFC</name>
<sequence length="766" mass="91438">MMCYIKHTKDENVLNDDETKEKIQKQSHEGNIKKKKKKNEKIKNKKKINNTDNENKRGTLNYETFFKNEYNKDIGYKYFEDHDLFCEKCKKYININDIINEMKKEEWNKYNLYEVGVHITDVSFFIKENSSLDIDARNRAMTIYLTHTCFPMISKILSEELCSLDPVNNRLCLSIFFYMDSSGKIDHNSFFIKESIINSKVKFSYEEVYFIIRYYVKIKQLINKLKKEKFNHILNSNKYSKLLQNDNDNMKHAHTLNAHNTINQLIKEAKHNESTKDDKDKQERQDIIKKKTSIYRRFLNLHFYKNCNKERKNSESGNSNAQDNILYEHGNVLHEQDYNLPEQNNILHEQNNTLHEQNNTLHEQNHTLHEQNHTLHEQNDIISDHIHNSSNRTFPNENNIYAQYKTHCKESKNKSEDGYICNVFPECKWNDKSDVCSNNKFVILNKKEKKKIIISNLLKIQEVKKGIDGLLKIFENLNNMNHRLTYKEMFIIIKHLYDMHKITKGARNIRRKNGSMFFNNDKINFILSNSRSPIGIVRKKYTFSNYMIEELMLSANKLIAIRQYFSKYRDISVFRSHNLNDAIDLNDIMDLLKKSDIHFEFHDLRQIMKFLDEKKKYFKQKKNNVYDIVSAYLKKKMIRAEYHTYKYIKDNNMSTYHYALSFLLYTHFTSPIRRYPDILVHRVIKKIISDEQKLNQNLCTEQEILENTETPDVGILEKICENCNNCKAKSKKAQVDCEIAFFCLYLQKLSCPGYNRGTIFFLSLFI</sequence>
<dbReference type="GO" id="GO:0000175">
    <property type="term" value="F:3'-5'-RNA exonuclease activity"/>
    <property type="evidence" value="ECO:0007669"/>
    <property type="project" value="TreeGrafter"/>
</dbReference>
<dbReference type="Pfam" id="PF00773">
    <property type="entry name" value="RNB"/>
    <property type="match status" value="2"/>
</dbReference>
<organism evidence="3 4">
    <name type="scientific">Plasmodium falciparum (isolate Camp / Malaysia)</name>
    <dbReference type="NCBI Taxonomy" id="5835"/>
    <lineage>
        <taxon>Eukaryota</taxon>
        <taxon>Sar</taxon>
        <taxon>Alveolata</taxon>
        <taxon>Apicomplexa</taxon>
        <taxon>Aconoidasida</taxon>
        <taxon>Haemosporida</taxon>
        <taxon>Plasmodiidae</taxon>
        <taxon>Plasmodium</taxon>
        <taxon>Plasmodium (Laverania)</taxon>
    </lineage>
</organism>